<dbReference type="InterPro" id="IPR003783">
    <property type="entry name" value="Regulatory_RecX"/>
</dbReference>
<comment type="similarity">
    <text evidence="2 5">Belongs to the RecX family.</text>
</comment>
<dbReference type="PANTHER" id="PTHR33602">
    <property type="entry name" value="REGULATORY PROTEIN RECX FAMILY PROTEIN"/>
    <property type="match status" value="1"/>
</dbReference>
<proteinExistence type="inferred from homology"/>
<dbReference type="Pfam" id="PF21982">
    <property type="entry name" value="RecX_HTH1"/>
    <property type="match status" value="1"/>
</dbReference>
<comment type="caution">
    <text evidence="9">The sequence shown here is derived from an EMBL/GenBank/DDBJ whole genome shotgun (WGS) entry which is preliminary data.</text>
</comment>
<evidence type="ECO:0000256" key="1">
    <source>
        <dbReference type="ARBA" id="ARBA00004496"/>
    </source>
</evidence>
<dbReference type="Proteomes" id="UP000632377">
    <property type="component" value="Unassembled WGS sequence"/>
</dbReference>
<dbReference type="Pfam" id="PF02631">
    <property type="entry name" value="RecX_HTH2"/>
    <property type="match status" value="1"/>
</dbReference>
<dbReference type="PANTHER" id="PTHR33602:SF1">
    <property type="entry name" value="REGULATORY PROTEIN RECX FAMILY PROTEIN"/>
    <property type="match status" value="1"/>
</dbReference>
<dbReference type="Gene3D" id="1.10.10.10">
    <property type="entry name" value="Winged helix-like DNA-binding domain superfamily/Winged helix DNA-binding domain"/>
    <property type="match status" value="3"/>
</dbReference>
<evidence type="ECO:0000259" key="6">
    <source>
        <dbReference type="Pfam" id="PF02631"/>
    </source>
</evidence>
<name>A0ABS1T7F5_9CLOT</name>
<feature type="domain" description="RecX second three-helical" evidence="6">
    <location>
        <begin position="109"/>
        <end position="147"/>
    </location>
</feature>
<dbReference type="Pfam" id="PF21981">
    <property type="entry name" value="RecX_HTH3"/>
    <property type="match status" value="1"/>
</dbReference>
<comment type="subcellular location">
    <subcellularLocation>
        <location evidence="1 5">Cytoplasm</location>
    </subcellularLocation>
</comment>
<evidence type="ECO:0000256" key="5">
    <source>
        <dbReference type="HAMAP-Rule" id="MF_01114"/>
    </source>
</evidence>
<feature type="domain" description="RecX third three-helical" evidence="7">
    <location>
        <begin position="158"/>
        <end position="203"/>
    </location>
</feature>
<dbReference type="InterPro" id="IPR053926">
    <property type="entry name" value="RecX_HTH_1st"/>
</dbReference>
<dbReference type="InterPro" id="IPR053925">
    <property type="entry name" value="RecX_HTH_3rd"/>
</dbReference>
<evidence type="ECO:0000313" key="10">
    <source>
        <dbReference type="Proteomes" id="UP000632377"/>
    </source>
</evidence>
<evidence type="ECO:0000256" key="2">
    <source>
        <dbReference type="ARBA" id="ARBA00009695"/>
    </source>
</evidence>
<gene>
    <name evidence="5 9" type="primary">recX</name>
    <name evidence="9" type="ORF">JK636_05850</name>
</gene>
<protein>
    <recommendedName>
        <fullName evidence="3 5">Regulatory protein RecX</fullName>
    </recommendedName>
</protein>
<keyword evidence="10" id="KW-1185">Reference proteome</keyword>
<dbReference type="EMBL" id="JAESWC010000002">
    <property type="protein sequence ID" value="MBL4935278.1"/>
    <property type="molecule type" value="Genomic_DNA"/>
</dbReference>
<feature type="domain" description="RecX first three-helical" evidence="8">
    <location>
        <begin position="63"/>
        <end position="102"/>
    </location>
</feature>
<dbReference type="InterPro" id="IPR053924">
    <property type="entry name" value="RecX_HTH_2nd"/>
</dbReference>
<evidence type="ECO:0000259" key="8">
    <source>
        <dbReference type="Pfam" id="PF21982"/>
    </source>
</evidence>
<dbReference type="RefSeq" id="WP_202747881.1">
    <property type="nucleotide sequence ID" value="NZ_JAESWC010000002.1"/>
</dbReference>
<sequence>MKNIITKIETQKKNVDRVNIYINYEYTFSCSAELVYIHKLKVNEEVDVDKLKEIVDGDNFLKCKSTALKIIERSYKTEKQIYDKLIEKEYEEAHVQKAIEFLKSYNFINDEEYVRLYINDKIKSQGRNKIKYDLIKKGISEYIIEDKLGSTDKDIGEAAALNLAEKKYRSLVKSESDKRKLHKKLSEFMLRKGYSWGEVKSVLNNLFKDDDSYE</sequence>
<dbReference type="InterPro" id="IPR036388">
    <property type="entry name" value="WH-like_DNA-bd_sf"/>
</dbReference>
<keyword evidence="4 5" id="KW-0963">Cytoplasm</keyword>
<dbReference type="HAMAP" id="MF_01114">
    <property type="entry name" value="RecX"/>
    <property type="match status" value="1"/>
</dbReference>
<evidence type="ECO:0000256" key="3">
    <source>
        <dbReference type="ARBA" id="ARBA00018111"/>
    </source>
</evidence>
<accession>A0ABS1T7F5</accession>
<evidence type="ECO:0000259" key="7">
    <source>
        <dbReference type="Pfam" id="PF21981"/>
    </source>
</evidence>
<organism evidence="9 10">
    <name type="scientific">Clostridium rhizosphaerae</name>
    <dbReference type="NCBI Taxonomy" id="2803861"/>
    <lineage>
        <taxon>Bacteria</taxon>
        <taxon>Bacillati</taxon>
        <taxon>Bacillota</taxon>
        <taxon>Clostridia</taxon>
        <taxon>Eubacteriales</taxon>
        <taxon>Clostridiaceae</taxon>
        <taxon>Clostridium</taxon>
    </lineage>
</organism>
<evidence type="ECO:0000256" key="4">
    <source>
        <dbReference type="ARBA" id="ARBA00022490"/>
    </source>
</evidence>
<dbReference type="NCBIfam" id="NF001058">
    <property type="entry name" value="PRK00117.4-1"/>
    <property type="match status" value="1"/>
</dbReference>
<reference evidence="9 10" key="1">
    <citation type="submission" date="2021-01" db="EMBL/GenBank/DDBJ databases">
        <title>Genome public.</title>
        <authorList>
            <person name="Liu C."/>
            <person name="Sun Q."/>
        </authorList>
    </citation>
    <scope>NUCLEOTIDE SEQUENCE [LARGE SCALE GENOMIC DNA]</scope>
    <source>
        <strain evidence="9 10">YIM B02515</strain>
    </source>
</reference>
<comment type="function">
    <text evidence="5">Modulates RecA activity.</text>
</comment>
<evidence type="ECO:0000313" key="9">
    <source>
        <dbReference type="EMBL" id="MBL4935278.1"/>
    </source>
</evidence>